<dbReference type="CDD" id="cd09165">
    <property type="entry name" value="PLDc_PaPPK1_C1_like"/>
    <property type="match status" value="1"/>
</dbReference>
<protein>
    <recommendedName>
        <fullName evidence="6 7">Polyphosphate kinase</fullName>
        <ecNumber evidence="6 7">2.7.4.1</ecNumber>
    </recommendedName>
    <alternativeName>
        <fullName evidence="6">ATP-polyphosphate phosphotransferase</fullName>
    </alternativeName>
    <alternativeName>
        <fullName evidence="6">Polyphosphoric acid kinase</fullName>
    </alternativeName>
</protein>
<dbReference type="Proteomes" id="UP000249198">
    <property type="component" value="Unassembled WGS sequence"/>
</dbReference>
<comment type="similarity">
    <text evidence="6 7">Belongs to the polyphosphate kinase 1 (PPK1) family.</text>
</comment>
<feature type="binding site" evidence="6">
    <location>
        <position position="91"/>
    </location>
    <ligand>
        <name>ATP</name>
        <dbReference type="ChEBI" id="CHEBI:30616"/>
    </ligand>
</feature>
<dbReference type="InterPro" id="IPR036830">
    <property type="entry name" value="PP_kinase_middle_dom_sf"/>
</dbReference>
<evidence type="ECO:0000259" key="10">
    <source>
        <dbReference type="Pfam" id="PF13090"/>
    </source>
</evidence>
<dbReference type="EC" id="2.7.4.1" evidence="6 7"/>
<dbReference type="Pfam" id="PF17941">
    <property type="entry name" value="PP_kinase_C_1"/>
    <property type="match status" value="1"/>
</dbReference>
<evidence type="ECO:0000256" key="3">
    <source>
        <dbReference type="ARBA" id="ARBA00022741"/>
    </source>
</evidence>
<evidence type="ECO:0000313" key="13">
    <source>
        <dbReference type="Proteomes" id="UP000249198"/>
    </source>
</evidence>
<dbReference type="GO" id="GO:0006799">
    <property type="term" value="P:polyphosphate biosynthetic process"/>
    <property type="evidence" value="ECO:0007669"/>
    <property type="project" value="UniProtKB-UniRule"/>
</dbReference>
<dbReference type="EMBL" id="QFOH01000033">
    <property type="protein sequence ID" value="PZP21178.1"/>
    <property type="molecule type" value="Genomic_DNA"/>
</dbReference>
<keyword evidence="5 6" id="KW-0067">ATP-binding</keyword>
<name>A0A2W5CT39_9PSED</name>
<evidence type="ECO:0000256" key="7">
    <source>
        <dbReference type="RuleBase" id="RU003800"/>
    </source>
</evidence>
<dbReference type="NCBIfam" id="NF003918">
    <property type="entry name" value="PRK05443.1-2"/>
    <property type="match status" value="1"/>
</dbReference>
<keyword evidence="3 6" id="KW-0547">Nucleotide-binding</keyword>
<dbReference type="InterPro" id="IPR003414">
    <property type="entry name" value="PP_kinase"/>
</dbReference>
<dbReference type="InterPro" id="IPR025200">
    <property type="entry name" value="PPK_C_dom2"/>
</dbReference>
<feature type="active site" description="Phosphohistidine intermediate" evidence="6">
    <location>
        <position position="481"/>
    </location>
</feature>
<feature type="binding site" evidence="6">
    <location>
        <position position="451"/>
    </location>
    <ligand>
        <name>Mg(2+)</name>
        <dbReference type="ChEBI" id="CHEBI:18420"/>
    </ligand>
</feature>
<dbReference type="GO" id="GO:0005524">
    <property type="term" value="F:ATP binding"/>
    <property type="evidence" value="ECO:0007669"/>
    <property type="project" value="UniProtKB-KW"/>
</dbReference>
<dbReference type="SUPFAM" id="SSF140356">
    <property type="entry name" value="PPK N-terminal domain-like"/>
    <property type="match status" value="1"/>
</dbReference>
<feature type="domain" description="Polyphosphate kinase middle" evidence="8">
    <location>
        <begin position="169"/>
        <end position="350"/>
    </location>
</feature>
<dbReference type="Gene3D" id="1.20.58.310">
    <property type="entry name" value="Polyphosphate kinase N-terminal domain"/>
    <property type="match status" value="1"/>
</dbReference>
<comment type="cofactor">
    <cofactor evidence="6">
        <name>Mg(2+)</name>
        <dbReference type="ChEBI" id="CHEBI:18420"/>
    </cofactor>
</comment>
<dbReference type="Gene3D" id="3.30.1840.10">
    <property type="entry name" value="Polyphosphate kinase middle domain"/>
    <property type="match status" value="1"/>
</dbReference>
<keyword evidence="6" id="KW-0460">Magnesium</keyword>
<feature type="domain" description="Polyphosphate kinase N-terminal" evidence="9">
    <location>
        <begin position="53"/>
        <end position="158"/>
    </location>
</feature>
<evidence type="ECO:0000259" key="8">
    <source>
        <dbReference type="Pfam" id="PF02503"/>
    </source>
</evidence>
<feature type="binding site" evidence="6">
    <location>
        <position position="638"/>
    </location>
    <ligand>
        <name>ATP</name>
        <dbReference type="ChEBI" id="CHEBI:30616"/>
    </ligand>
</feature>
<dbReference type="SUPFAM" id="SSF56024">
    <property type="entry name" value="Phospholipase D/nuclease"/>
    <property type="match status" value="2"/>
</dbReference>
<evidence type="ECO:0000256" key="1">
    <source>
        <dbReference type="ARBA" id="ARBA00022553"/>
    </source>
</evidence>
<dbReference type="InterPro" id="IPR036832">
    <property type="entry name" value="PPK_N_dom_sf"/>
</dbReference>
<keyword evidence="1 6" id="KW-0597">Phosphoprotein</keyword>
<dbReference type="GO" id="GO:0046872">
    <property type="term" value="F:metal ion binding"/>
    <property type="evidence" value="ECO:0007669"/>
    <property type="project" value="UniProtKB-KW"/>
</dbReference>
<dbReference type="Gene3D" id="3.30.870.10">
    <property type="entry name" value="Endonuclease Chain A"/>
    <property type="match status" value="2"/>
</dbReference>
<gene>
    <name evidence="12" type="primary">ppk1</name>
    <name evidence="6" type="synonym">ppk</name>
    <name evidence="12" type="ORF">DI599_19960</name>
</gene>
<keyword evidence="6" id="KW-0479">Metal-binding</keyword>
<keyword evidence="4 6" id="KW-0418">Kinase</keyword>
<dbReference type="RefSeq" id="WP_273234629.1">
    <property type="nucleotide sequence ID" value="NZ_QFOH01000033.1"/>
</dbReference>
<evidence type="ECO:0000256" key="2">
    <source>
        <dbReference type="ARBA" id="ARBA00022679"/>
    </source>
</evidence>
<evidence type="ECO:0000256" key="4">
    <source>
        <dbReference type="ARBA" id="ARBA00022777"/>
    </source>
</evidence>
<dbReference type="AlphaFoldDB" id="A0A2W5CT39"/>
<comment type="PTM">
    <text evidence="6 7">An intermediate of this reaction is the autophosphorylated ppk in which a phosphate is covalently linked to a histidine residue through a N-P bond.</text>
</comment>
<dbReference type="InterPro" id="IPR024953">
    <property type="entry name" value="PP_kinase_middle"/>
</dbReference>
<dbReference type="GO" id="GO:0008976">
    <property type="term" value="F:polyphosphate kinase activity"/>
    <property type="evidence" value="ECO:0007669"/>
    <property type="project" value="UniProtKB-UniRule"/>
</dbReference>
<reference evidence="12 13" key="1">
    <citation type="submission" date="2017-08" db="EMBL/GenBank/DDBJ databases">
        <title>Infants hospitalized years apart are colonized by the same room-sourced microbial strains.</title>
        <authorList>
            <person name="Brooks B."/>
            <person name="Olm M.R."/>
            <person name="Firek B.A."/>
            <person name="Baker R."/>
            <person name="Thomas B.C."/>
            <person name="Morowitz M.J."/>
            <person name="Banfield J.F."/>
        </authorList>
    </citation>
    <scope>NUCLEOTIDE SEQUENCE [LARGE SCALE GENOMIC DNA]</scope>
    <source>
        <strain evidence="12">S2_009_000_R2_77</strain>
    </source>
</reference>
<comment type="caution">
    <text evidence="12">The sequence shown here is derived from an EMBL/GenBank/DDBJ whole genome shotgun (WGS) entry which is preliminary data.</text>
</comment>
<dbReference type="NCBIfam" id="NF003917">
    <property type="entry name" value="PRK05443.1-1"/>
    <property type="match status" value="1"/>
</dbReference>
<dbReference type="Pfam" id="PF13090">
    <property type="entry name" value="PP_kinase_C"/>
    <property type="match status" value="1"/>
</dbReference>
<comment type="catalytic activity">
    <reaction evidence="6 7">
        <text>[phosphate](n) + ATP = [phosphate](n+1) + ADP</text>
        <dbReference type="Rhea" id="RHEA:19573"/>
        <dbReference type="Rhea" id="RHEA-COMP:9859"/>
        <dbReference type="Rhea" id="RHEA-COMP:14280"/>
        <dbReference type="ChEBI" id="CHEBI:16838"/>
        <dbReference type="ChEBI" id="CHEBI:30616"/>
        <dbReference type="ChEBI" id="CHEBI:456216"/>
        <dbReference type="EC" id="2.7.4.1"/>
    </reaction>
</comment>
<dbReference type="InterPro" id="IPR025198">
    <property type="entry name" value="PPK_N_dom"/>
</dbReference>
<evidence type="ECO:0000256" key="5">
    <source>
        <dbReference type="ARBA" id="ARBA00022840"/>
    </source>
</evidence>
<dbReference type="HAMAP" id="MF_00347">
    <property type="entry name" value="Polyphosphate_kinase"/>
    <property type="match status" value="1"/>
</dbReference>
<dbReference type="NCBIfam" id="TIGR03705">
    <property type="entry name" value="poly_P_kin"/>
    <property type="match status" value="1"/>
</dbReference>
<dbReference type="GO" id="GO:0009358">
    <property type="term" value="C:polyphosphate kinase complex"/>
    <property type="evidence" value="ECO:0007669"/>
    <property type="project" value="InterPro"/>
</dbReference>
<feature type="binding site" evidence="6">
    <location>
        <position position="514"/>
    </location>
    <ligand>
        <name>ATP</name>
        <dbReference type="ChEBI" id="CHEBI:30616"/>
    </ligand>
</feature>
<dbReference type="PIRSF" id="PIRSF015589">
    <property type="entry name" value="PP_kinase"/>
    <property type="match status" value="1"/>
</dbReference>
<dbReference type="Pfam" id="PF13089">
    <property type="entry name" value="PP_kinase_N"/>
    <property type="match status" value="1"/>
</dbReference>
<evidence type="ECO:0000313" key="12">
    <source>
        <dbReference type="EMBL" id="PZP21178.1"/>
    </source>
</evidence>
<feature type="binding site" evidence="6">
    <location>
        <position position="421"/>
    </location>
    <ligand>
        <name>Mg(2+)</name>
        <dbReference type="ChEBI" id="CHEBI:18420"/>
    </ligand>
</feature>
<feature type="domain" description="Polyphosphate kinase C-terminal" evidence="11">
    <location>
        <begin position="378"/>
        <end position="540"/>
    </location>
</feature>
<dbReference type="NCBIfam" id="NF003921">
    <property type="entry name" value="PRK05443.2-2"/>
    <property type="match status" value="1"/>
</dbReference>
<evidence type="ECO:0000259" key="9">
    <source>
        <dbReference type="Pfam" id="PF13089"/>
    </source>
</evidence>
<feature type="domain" description="Polyphosphate kinase C-terminal" evidence="10">
    <location>
        <begin position="549"/>
        <end position="721"/>
    </location>
</feature>
<dbReference type="SUPFAM" id="SSF143724">
    <property type="entry name" value="PHP14-like"/>
    <property type="match status" value="1"/>
</dbReference>
<feature type="binding site" evidence="6">
    <location>
        <position position="610"/>
    </location>
    <ligand>
        <name>ATP</name>
        <dbReference type="ChEBI" id="CHEBI:30616"/>
    </ligand>
</feature>
<keyword evidence="2 6" id="KW-0808">Transferase</keyword>
<organism evidence="12 13">
    <name type="scientific">Pseudomonas kuykendallii</name>
    <dbReference type="NCBI Taxonomy" id="1007099"/>
    <lineage>
        <taxon>Bacteria</taxon>
        <taxon>Pseudomonadati</taxon>
        <taxon>Pseudomonadota</taxon>
        <taxon>Gammaproteobacteria</taxon>
        <taxon>Pseudomonadales</taxon>
        <taxon>Pseudomonadaceae</taxon>
        <taxon>Pseudomonas</taxon>
    </lineage>
</organism>
<dbReference type="PANTHER" id="PTHR30218:SF0">
    <property type="entry name" value="POLYPHOSPHATE KINASE"/>
    <property type="match status" value="1"/>
</dbReference>
<dbReference type="CDD" id="cd09168">
    <property type="entry name" value="PLDc_PaPPK1_C2_like"/>
    <property type="match status" value="1"/>
</dbReference>
<proteinExistence type="inferred from homology"/>
<dbReference type="PANTHER" id="PTHR30218">
    <property type="entry name" value="POLYPHOSPHATE KINASE"/>
    <property type="match status" value="1"/>
</dbReference>
<evidence type="ECO:0000256" key="6">
    <source>
        <dbReference type="HAMAP-Rule" id="MF_00347"/>
    </source>
</evidence>
<dbReference type="InterPro" id="IPR041108">
    <property type="entry name" value="PP_kinase_C_1"/>
</dbReference>
<accession>A0A2W5CT39</accession>
<evidence type="ECO:0000259" key="11">
    <source>
        <dbReference type="Pfam" id="PF17941"/>
    </source>
</evidence>
<dbReference type="Pfam" id="PF02503">
    <property type="entry name" value="PP_kinase"/>
    <property type="match status" value="1"/>
</dbReference>
<sequence length="735" mass="82254">MNSSEGLTETPLDEVPALAIAEAPQTPPVEALPEVVAAEPAAPVPGVDDSSLYIHRELSQLQFNIRVLEQALDESQPLLERLKFLLIFSSNLDEFFEIRVAGLKKQITFAREQAGADGLQPHQALARIADLVHEQVNRQYAILNDILLPELAKHNVNFIRRRYWTPKLKAWVRRYFRDEIAPIITPIGLDPTHPFPLLVNKSLNFVVELEGMDAFGRDSGLAIIPAPRLLPRVIRVPEDVGGAGDNFVFLSSMIHAHADELFHGMKVKGCYQFRLTRNADLSVDAEDVEDLARALRGELFSRRYGDAVRVEVVESCPKPLTDYLLKQFGLSESELYKVNGPVNLTRLFSITGLDSHPELQYAPFTPLIPKQLQNRDNLFNVVGKLDYLLMHPFESFTPVIDLLRQAAKDPSVLAIKQTLYRSGANSEIVDALVDAARNGKEVTAVIELRARFDEESNLQLASRLQAAGAVVIYGVVGFKTHAKMMLILRRENGELRRYAHLGTGNYHAGNAKLYTDYSLLTADVALCEDLHKLFNQLIGMGKTLRMKKLLHAPFTLKKNLLEMINREGVAASEGRPAQIMAKVNSLTDPKIIRALYKASQAGVKIDLVVRGMCCLRPGVPGVSHNIQVRSIIGRFLEHSRIYYFLNGGDEKIFLSSADWMERNLDKRIETCFPVEGKKLITRVKKELESYLTDNSQAWALQSDGSYVRCSPTGNQNSRNAQATLFDRLTNSVTAR</sequence>
<comment type="function">
    <text evidence="6 7">Catalyzes the reversible transfer of the terminal phosphate of ATP to form a long-chain polyphosphate (polyP).</text>
</comment>